<dbReference type="EMBL" id="JAIWQS010000003">
    <property type="protein sequence ID" value="KAJ8771237.1"/>
    <property type="molecule type" value="Genomic_DNA"/>
</dbReference>
<organism evidence="1 2">
    <name type="scientific">Erythroxylum novogranatense</name>
    <dbReference type="NCBI Taxonomy" id="1862640"/>
    <lineage>
        <taxon>Eukaryota</taxon>
        <taxon>Viridiplantae</taxon>
        <taxon>Streptophyta</taxon>
        <taxon>Embryophyta</taxon>
        <taxon>Tracheophyta</taxon>
        <taxon>Spermatophyta</taxon>
        <taxon>Magnoliopsida</taxon>
        <taxon>eudicotyledons</taxon>
        <taxon>Gunneridae</taxon>
        <taxon>Pentapetalae</taxon>
        <taxon>rosids</taxon>
        <taxon>fabids</taxon>
        <taxon>Malpighiales</taxon>
        <taxon>Erythroxylaceae</taxon>
        <taxon>Erythroxylum</taxon>
    </lineage>
</organism>
<sequence length="71" mass="8099">MLENEFIWHIYDKYLCAKALSIVYSSTSILGTMSGVYKMETNALMAPMIKAWMDQFSVILGKPMQSEDPDD</sequence>
<comment type="caution">
    <text evidence="1">The sequence shown here is derived from an EMBL/GenBank/DDBJ whole genome shotgun (WGS) entry which is preliminary data.</text>
</comment>
<protein>
    <submittedName>
        <fullName evidence="1">Uncharacterized protein</fullName>
    </submittedName>
</protein>
<keyword evidence="2" id="KW-1185">Reference proteome</keyword>
<proteinExistence type="predicted"/>
<evidence type="ECO:0000313" key="1">
    <source>
        <dbReference type="EMBL" id="KAJ8771237.1"/>
    </source>
</evidence>
<reference evidence="1 2" key="1">
    <citation type="submission" date="2021-09" db="EMBL/GenBank/DDBJ databases">
        <title>Genomic insights and catalytic innovation underlie evolution of tropane alkaloids biosynthesis.</title>
        <authorList>
            <person name="Wang Y.-J."/>
            <person name="Tian T."/>
            <person name="Huang J.-P."/>
            <person name="Huang S.-X."/>
        </authorList>
    </citation>
    <scope>NUCLEOTIDE SEQUENCE [LARGE SCALE GENOMIC DNA]</scope>
    <source>
        <strain evidence="1">KIB-2018</strain>
        <tissue evidence="1">Leaf</tissue>
    </source>
</reference>
<dbReference type="Proteomes" id="UP001159364">
    <property type="component" value="Linkage Group LG03"/>
</dbReference>
<evidence type="ECO:0000313" key="2">
    <source>
        <dbReference type="Proteomes" id="UP001159364"/>
    </source>
</evidence>
<gene>
    <name evidence="1" type="ORF">K2173_026124</name>
</gene>
<dbReference type="AlphaFoldDB" id="A0AAV8TW64"/>
<name>A0AAV8TW64_9ROSI</name>
<accession>A0AAV8TW64</accession>